<comment type="caution">
    <text evidence="2">The sequence shown here is derived from an EMBL/GenBank/DDBJ whole genome shotgun (WGS) entry which is preliminary data.</text>
</comment>
<dbReference type="GeneID" id="92087658"/>
<proteinExistence type="predicted"/>
<evidence type="ECO:0000256" key="1">
    <source>
        <dbReference type="SAM" id="MobiDB-lite"/>
    </source>
</evidence>
<reference evidence="2 3" key="1">
    <citation type="submission" date="2023-01" db="EMBL/GenBank/DDBJ databases">
        <title>Analysis of 21 Apiospora genomes using comparative genomics revels a genus with tremendous synthesis potential of carbohydrate active enzymes and secondary metabolites.</title>
        <authorList>
            <person name="Sorensen T."/>
        </authorList>
    </citation>
    <scope>NUCLEOTIDE SEQUENCE [LARGE SCALE GENOMIC DNA]</scope>
    <source>
        <strain evidence="2 3">CBS 135458</strain>
    </source>
</reference>
<dbReference type="EMBL" id="JAQQWL010000004">
    <property type="protein sequence ID" value="KAK8075914.1"/>
    <property type="molecule type" value="Genomic_DNA"/>
</dbReference>
<feature type="compositionally biased region" description="Basic and acidic residues" evidence="1">
    <location>
        <begin position="261"/>
        <end position="271"/>
    </location>
</feature>
<keyword evidence="3" id="KW-1185">Reference proteome</keyword>
<dbReference type="SUPFAM" id="SSF56112">
    <property type="entry name" value="Protein kinase-like (PK-like)"/>
    <property type="match status" value="1"/>
</dbReference>
<dbReference type="RefSeq" id="XP_066718873.1">
    <property type="nucleotide sequence ID" value="XM_066854595.1"/>
</dbReference>
<sequence>MALAGILNGLRWPKPKPQKRKSWAQFSDDFDILDLKKQKTQHWGLEDSDGFSEVGNVPDDIEGISQNLKQHFSSPRGVLTFQRIVSSGSNGITALLHDTRSNPPKPFVIKRPLRQDALSDILNEIQVLQELRGAAHIVQIMSYLDRNFDHPDLPGPTIAMEYWRTGRFVASWRGVSRRRCGCRTACSGALCYVVRNCALSRPLFCPRYFKKRLADLDTFIDNYSVIRACVGLTWPPRGVGRAPERLESVPRRSKPIPYTHNDLHLDNSKVP</sequence>
<evidence type="ECO:0008006" key="4">
    <source>
        <dbReference type="Google" id="ProtNLM"/>
    </source>
</evidence>
<dbReference type="InterPro" id="IPR011009">
    <property type="entry name" value="Kinase-like_dom_sf"/>
</dbReference>
<dbReference type="Proteomes" id="UP001480595">
    <property type="component" value="Unassembled WGS sequence"/>
</dbReference>
<feature type="region of interest" description="Disordered" evidence="1">
    <location>
        <begin position="241"/>
        <end position="271"/>
    </location>
</feature>
<organism evidence="2 3">
    <name type="scientific">Apiospora phragmitis</name>
    <dbReference type="NCBI Taxonomy" id="2905665"/>
    <lineage>
        <taxon>Eukaryota</taxon>
        <taxon>Fungi</taxon>
        <taxon>Dikarya</taxon>
        <taxon>Ascomycota</taxon>
        <taxon>Pezizomycotina</taxon>
        <taxon>Sordariomycetes</taxon>
        <taxon>Xylariomycetidae</taxon>
        <taxon>Amphisphaeriales</taxon>
        <taxon>Apiosporaceae</taxon>
        <taxon>Apiospora</taxon>
    </lineage>
</organism>
<protein>
    <recommendedName>
        <fullName evidence="4">Protein kinase domain-containing protein</fullName>
    </recommendedName>
</protein>
<evidence type="ECO:0000313" key="3">
    <source>
        <dbReference type="Proteomes" id="UP001480595"/>
    </source>
</evidence>
<evidence type="ECO:0000313" key="2">
    <source>
        <dbReference type="EMBL" id="KAK8075914.1"/>
    </source>
</evidence>
<name>A0ABR1VXF9_9PEZI</name>
<accession>A0ABR1VXF9</accession>
<gene>
    <name evidence="2" type="ORF">PG994_003186</name>
</gene>